<keyword evidence="3" id="KW-1185">Reference proteome</keyword>
<dbReference type="Proteomes" id="UP000241085">
    <property type="component" value="Unassembled WGS sequence"/>
</dbReference>
<comment type="caution">
    <text evidence="2">The sequence shown here is derived from an EMBL/GenBank/DDBJ whole genome shotgun (WGS) entry which is preliminary data.</text>
</comment>
<name>A0A2T4UQS6_9MICO</name>
<protein>
    <submittedName>
        <fullName evidence="2">Uncharacterized protein</fullName>
    </submittedName>
</protein>
<organism evidence="2 3">
    <name type="scientific">Rathayibacter caricis DSM 15933</name>
    <dbReference type="NCBI Taxonomy" id="1328867"/>
    <lineage>
        <taxon>Bacteria</taxon>
        <taxon>Bacillati</taxon>
        <taxon>Actinomycetota</taxon>
        <taxon>Actinomycetes</taxon>
        <taxon>Micrococcales</taxon>
        <taxon>Microbacteriaceae</taxon>
        <taxon>Rathayibacter</taxon>
    </lineage>
</organism>
<proteinExistence type="predicted"/>
<sequence length="129" mass="14407">MTPAGDWVTGFAPEHYHRHDDDRLTIQAGGRVEPDVNAERALINAERALITDYRAALAGDANTLNSLRLRSGSATSTRPHSRTTGYRPRSTGPTPARFPHRTPRPSLLRERASWTIGRTRKLPSVLERE</sequence>
<evidence type="ECO:0000313" key="2">
    <source>
        <dbReference type="EMBL" id="PTL71845.1"/>
    </source>
</evidence>
<gene>
    <name evidence="2" type="ORF">C1I63_02615</name>
</gene>
<evidence type="ECO:0000256" key="1">
    <source>
        <dbReference type="SAM" id="MobiDB-lite"/>
    </source>
</evidence>
<dbReference type="AlphaFoldDB" id="A0A2T4UQS6"/>
<feature type="region of interest" description="Disordered" evidence="1">
    <location>
        <begin position="68"/>
        <end position="114"/>
    </location>
</feature>
<feature type="compositionally biased region" description="Polar residues" evidence="1">
    <location>
        <begin position="68"/>
        <end position="84"/>
    </location>
</feature>
<reference evidence="2 3" key="1">
    <citation type="submission" date="2018-03" db="EMBL/GenBank/DDBJ databases">
        <title>Bacteriophage NCPPB3778 and a type I-E CRISPR drive the evolution of the US Biological Select Agent, Rathayibacter toxicus.</title>
        <authorList>
            <person name="Davis E.W.II."/>
            <person name="Tabima J.F."/>
            <person name="Weisberg A.J."/>
            <person name="Dantas Lopes L."/>
            <person name="Wiseman M.S."/>
            <person name="Wiseman M.S."/>
            <person name="Pupko T."/>
            <person name="Belcher M.S."/>
            <person name="Sechler A.J."/>
            <person name="Tancos M.A."/>
            <person name="Schroeder B.K."/>
            <person name="Murray T.D."/>
            <person name="Luster D.G."/>
            <person name="Schneider W.L."/>
            <person name="Rogers E."/>
            <person name="Andreote F.D."/>
            <person name="Grunwald N.J."/>
            <person name="Putnam M.L."/>
            <person name="Chang J.H."/>
        </authorList>
    </citation>
    <scope>NUCLEOTIDE SEQUENCE [LARGE SCALE GENOMIC DNA]</scope>
    <source>
        <strain evidence="2 3">DSM 15933</strain>
    </source>
</reference>
<dbReference type="EMBL" id="PZPL01000001">
    <property type="protein sequence ID" value="PTL71845.1"/>
    <property type="molecule type" value="Genomic_DNA"/>
</dbReference>
<accession>A0A2T4UQS6</accession>
<evidence type="ECO:0000313" key="3">
    <source>
        <dbReference type="Proteomes" id="UP000241085"/>
    </source>
</evidence>